<evidence type="ECO:0000313" key="10">
    <source>
        <dbReference type="EMBL" id="KAJ8920948.1"/>
    </source>
</evidence>
<feature type="transmembrane region" description="Helical" evidence="6">
    <location>
        <begin position="1107"/>
        <end position="1132"/>
    </location>
</feature>
<dbReference type="InterPro" id="IPR011701">
    <property type="entry name" value="MFS"/>
</dbReference>
<feature type="domain" description="BEACH" evidence="7">
    <location>
        <begin position="271"/>
        <end position="558"/>
    </location>
</feature>
<feature type="transmembrane region" description="Helical" evidence="6">
    <location>
        <begin position="1313"/>
        <end position="1333"/>
    </location>
</feature>
<feature type="region of interest" description="Disordered" evidence="5">
    <location>
        <begin position="882"/>
        <end position="907"/>
    </location>
</feature>
<dbReference type="InterPro" id="IPR000409">
    <property type="entry name" value="BEACH_dom"/>
</dbReference>
<dbReference type="Pfam" id="PF07690">
    <property type="entry name" value="MFS_1"/>
    <property type="match status" value="2"/>
</dbReference>
<dbReference type="PROSITE" id="PS50082">
    <property type="entry name" value="WD_REPEATS_2"/>
    <property type="match status" value="5"/>
</dbReference>
<feature type="transmembrane region" description="Helical" evidence="6">
    <location>
        <begin position="1041"/>
        <end position="1060"/>
    </location>
</feature>
<evidence type="ECO:0000256" key="6">
    <source>
        <dbReference type="SAM" id="Phobius"/>
    </source>
</evidence>
<evidence type="ECO:0000256" key="3">
    <source>
        <dbReference type="ARBA" id="ARBA00022737"/>
    </source>
</evidence>
<dbReference type="PROSITE" id="PS50294">
    <property type="entry name" value="WD_REPEATS_REGION"/>
    <property type="match status" value="3"/>
</dbReference>
<dbReference type="PANTHER" id="PTHR13743">
    <property type="entry name" value="BEIGE/BEACH-RELATED"/>
    <property type="match status" value="1"/>
</dbReference>
<feature type="transmembrane region" description="Helical" evidence="6">
    <location>
        <begin position="1275"/>
        <end position="1301"/>
    </location>
</feature>
<dbReference type="Gene3D" id="1.20.1250.20">
    <property type="entry name" value="MFS general substrate transporter like domains"/>
    <property type="match status" value="2"/>
</dbReference>
<dbReference type="InterPro" id="IPR011993">
    <property type="entry name" value="PH-like_dom_sf"/>
</dbReference>
<feature type="transmembrane region" description="Helical" evidence="6">
    <location>
        <begin position="1138"/>
        <end position="1157"/>
    </location>
</feature>
<dbReference type="SMART" id="SM01026">
    <property type="entry name" value="Beach"/>
    <property type="match status" value="1"/>
</dbReference>
<feature type="repeat" description="WD" evidence="4">
    <location>
        <begin position="727"/>
        <end position="768"/>
    </location>
</feature>
<dbReference type="InterPro" id="IPR001680">
    <property type="entry name" value="WD40_rpt"/>
</dbReference>
<dbReference type="Pfam" id="PF02138">
    <property type="entry name" value="Beach"/>
    <property type="match status" value="1"/>
</dbReference>
<dbReference type="Pfam" id="PF25400">
    <property type="entry name" value="PH_FAN"/>
    <property type="match status" value="1"/>
</dbReference>
<feature type="domain" description="BEACH-type PH" evidence="9">
    <location>
        <begin position="169"/>
        <end position="267"/>
    </location>
</feature>
<feature type="compositionally biased region" description="Polar residues" evidence="5">
    <location>
        <begin position="886"/>
        <end position="896"/>
    </location>
</feature>
<dbReference type="InterPro" id="IPR036259">
    <property type="entry name" value="MFS_trans_sf"/>
</dbReference>
<dbReference type="InterPro" id="IPR020846">
    <property type="entry name" value="MFS_dom"/>
</dbReference>
<evidence type="ECO:0000259" key="9">
    <source>
        <dbReference type="PROSITE" id="PS51783"/>
    </source>
</evidence>
<protein>
    <submittedName>
        <fullName evidence="10">Uncharacterized protein</fullName>
    </submittedName>
</protein>
<proteinExistence type="predicted"/>
<feature type="transmembrane region" description="Helical" evidence="6">
    <location>
        <begin position="1218"/>
        <end position="1237"/>
    </location>
</feature>
<evidence type="ECO:0000259" key="7">
    <source>
        <dbReference type="PROSITE" id="PS50197"/>
    </source>
</evidence>
<feature type="repeat" description="WD" evidence="4">
    <location>
        <begin position="769"/>
        <end position="810"/>
    </location>
</feature>
<dbReference type="SUPFAM" id="SSF81837">
    <property type="entry name" value="BEACH domain"/>
    <property type="match status" value="1"/>
</dbReference>
<organism evidence="10 11">
    <name type="scientific">Exocentrus adspersus</name>
    <dbReference type="NCBI Taxonomy" id="1586481"/>
    <lineage>
        <taxon>Eukaryota</taxon>
        <taxon>Metazoa</taxon>
        <taxon>Ecdysozoa</taxon>
        <taxon>Arthropoda</taxon>
        <taxon>Hexapoda</taxon>
        <taxon>Insecta</taxon>
        <taxon>Pterygota</taxon>
        <taxon>Neoptera</taxon>
        <taxon>Endopterygota</taxon>
        <taxon>Coleoptera</taxon>
        <taxon>Polyphaga</taxon>
        <taxon>Cucujiformia</taxon>
        <taxon>Chrysomeloidea</taxon>
        <taxon>Cerambycidae</taxon>
        <taxon>Lamiinae</taxon>
        <taxon>Acanthocinini</taxon>
        <taxon>Exocentrus</taxon>
    </lineage>
</organism>
<dbReference type="SMART" id="SM00320">
    <property type="entry name" value="WD40"/>
    <property type="match status" value="7"/>
</dbReference>
<feature type="transmembrane region" description="Helical" evidence="6">
    <location>
        <begin position="1249"/>
        <end position="1269"/>
    </location>
</feature>
<evidence type="ECO:0000256" key="1">
    <source>
        <dbReference type="ARBA" id="ARBA00004141"/>
    </source>
</evidence>
<evidence type="ECO:0000259" key="8">
    <source>
        <dbReference type="PROSITE" id="PS50850"/>
    </source>
</evidence>
<evidence type="ECO:0000256" key="4">
    <source>
        <dbReference type="PROSITE-ProRule" id="PRU00221"/>
    </source>
</evidence>
<dbReference type="CDD" id="cd00200">
    <property type="entry name" value="WD40"/>
    <property type="match status" value="1"/>
</dbReference>
<dbReference type="InterPro" id="IPR004182">
    <property type="entry name" value="GRAM"/>
</dbReference>
<feature type="transmembrane region" description="Helical" evidence="6">
    <location>
        <begin position="1010"/>
        <end position="1029"/>
    </location>
</feature>
<dbReference type="InterPro" id="IPR015943">
    <property type="entry name" value="WD40/YVTN_repeat-like_dom_sf"/>
</dbReference>
<evidence type="ECO:0000313" key="11">
    <source>
        <dbReference type="Proteomes" id="UP001159042"/>
    </source>
</evidence>
<dbReference type="Gene3D" id="2.130.10.10">
    <property type="entry name" value="YVTN repeat-like/Quinoprotein amine dehydrogenase"/>
    <property type="match status" value="2"/>
</dbReference>
<keyword evidence="3" id="KW-0677">Repeat</keyword>
<gene>
    <name evidence="10" type="ORF">NQ315_015741</name>
</gene>
<dbReference type="PROSITE" id="PS51783">
    <property type="entry name" value="PH_BEACH"/>
    <property type="match status" value="1"/>
</dbReference>
<sequence>MDRGRFSLLQLDPGEIYFEDYSAIFIPPDTTPKTYDVKKQDGRLKMCSKSLVFDPKDINKPMIKIQLKDCVIIEQWKGSAKFLQSNNVLSVNCREYIEMLEKNIIAPYQFKEFANFLFLLNYANIMNCLPQICQLHRASTLPAAEQADMIATIVHSRQARVSFNPLWLDLYEKIVMETQADKVTPLVVNPGRILLSTSRLCFQPYNNIEQYPVLKIDLNSIKRIVKRRFLLQQIGLEIYSNENSSNPHIYLSFKNQKLRDEFYNNLLQQPELKLNEIEQDVMRLQWQNGIVSNYDYLLYINSLGDRTVNDLTQYPVFPWIISNYSSAELDLNNPDNYRDLSKPIGALNNVRLERLLERYSEMSHPKFMYGSHYSTPGFVLYYLARQYPHYVLCLQSGRFDHPDRMFNSVADAFKNCQTNMSDFKELIPEFYDVSQEGKFLVNSMGINFGYRHNNIKVEDVELPPWAGTPKHFVQKLRDALESDIVSENLHKWIDLIFGYKQKGEEAVKAYNLFYHLCYEGNVDLDSITDLNERHALEVQIMEFGQIPKQVFKVPHPQRKVGPKLLTEPYQIQQYETESQDVWKNTSELYLHTSFNSHKNTVSHIFISDDGTRITSVGYDSKLKVFSLPQNKQTRSANIGNMPLSSCIQLPNINVLVIGSWDNQILLYDLDYGKVKESVLAHEDAITCMSFGLKVNVLVSGSGDCTVKIWKGLNSNGVIKPIQCLQKQIDHNSEVTCLCFDRENEHLAVGTEDGEIYVWETTNFDLFKKYDKHSSSIRALSYSPDGLKLAIGSSDKLFQIIDVNTGMPVFSKILKSSICSMKWNDFLLVLGCDDGGLLVWDIFEVKQLLEIQAHDDAIKALDISPNREFITTGSQDRVIKVWKPKTKNPTASKSNAEPSPEPSVSSSSKDSFAISLNMVTQGYPVYRTYCRSKSLSNIIPDAYSHGEVARIRERLIRTNSRLEPSSIRNFSRHQKIILALIALVDFMSFCSMSIMAPFFPREAAEKGLSDTLSGIIFSFYALVVFITSPIFGKMLPKIGARFLFIIGILLAGMSNVLFGMLEYIKNYTLFTTFCILIRGFEALGASAFSTASYVIVIQAFPNNIGSVIGILETFVGLGMSTGPALGGILYSLGGFGMPFFVLGIAMVVVVPINLWLLPTVEDYDDVTSRSTPILNVIKVPAVIVIGLVVVVVSSTWSFLDPTLEPHLRQFNLSAEQIGLIFLMFSALYGISSPMWGWLADKVNSHWSMMVAGLLMSTVGLLLLGPCPFIPYLTSNVWLDLVALSILGVSVALAFMPTFQGVLRNAIHGGCRDSLHTYSMVAGIWSCMYSLGEVIGPSLGGYLLQHYGFPLTSTVMASMTFTLAIVTCIFFCCKSRYCNDNETCSDSGISESWRSSYISDESTENSPLLVSAVDSSYRLYTEDKIQYYEDSRKQENKMGQFDHNQLTDVRGTVSITGKGSCEV</sequence>
<dbReference type="InterPro" id="IPR024977">
    <property type="entry name" value="Apc4-like_WD40_dom"/>
</dbReference>
<dbReference type="FunFam" id="1.10.1540.10:FF:000001">
    <property type="entry name" value="neurobeachin isoform X1"/>
    <property type="match status" value="1"/>
</dbReference>
<dbReference type="PROSITE" id="PS50197">
    <property type="entry name" value="BEACH"/>
    <property type="match status" value="1"/>
</dbReference>
<name>A0AAV8W2R0_9CUCU</name>
<dbReference type="InterPro" id="IPR036372">
    <property type="entry name" value="BEACH_dom_sf"/>
</dbReference>
<dbReference type="Gene3D" id="2.30.29.30">
    <property type="entry name" value="Pleckstrin-homology domain (PH domain)/Phosphotyrosine-binding domain (PTB)"/>
    <property type="match status" value="1"/>
</dbReference>
<dbReference type="CDD" id="cd06071">
    <property type="entry name" value="Beach"/>
    <property type="match status" value="1"/>
</dbReference>
<dbReference type="InterPro" id="IPR023362">
    <property type="entry name" value="PH-BEACH_dom"/>
</dbReference>
<keyword evidence="6" id="KW-1133">Transmembrane helix</keyword>
<feature type="repeat" description="WD" evidence="4">
    <location>
        <begin position="594"/>
        <end position="635"/>
    </location>
</feature>
<dbReference type="Pfam" id="PF00400">
    <property type="entry name" value="WD40"/>
    <property type="match status" value="3"/>
</dbReference>
<reference evidence="10 11" key="1">
    <citation type="journal article" date="2023" name="Insect Mol. Biol.">
        <title>Genome sequencing provides insights into the evolution of gene families encoding plant cell wall-degrading enzymes in longhorned beetles.</title>
        <authorList>
            <person name="Shin N.R."/>
            <person name="Okamura Y."/>
            <person name="Kirsch R."/>
            <person name="Pauchet Y."/>
        </authorList>
    </citation>
    <scope>NUCLEOTIDE SEQUENCE [LARGE SCALE GENOMIC DNA]</scope>
    <source>
        <strain evidence="10">EAD_L_NR</strain>
    </source>
</reference>
<dbReference type="EMBL" id="JANEYG010000012">
    <property type="protein sequence ID" value="KAJ8920948.1"/>
    <property type="molecule type" value="Genomic_DNA"/>
</dbReference>
<feature type="domain" description="Major facilitator superfamily (MFS) profile" evidence="8">
    <location>
        <begin position="976"/>
        <end position="1374"/>
    </location>
</feature>
<evidence type="ECO:0000256" key="5">
    <source>
        <dbReference type="SAM" id="MobiDB-lite"/>
    </source>
</evidence>
<dbReference type="GO" id="GO:0022857">
    <property type="term" value="F:transmembrane transporter activity"/>
    <property type="evidence" value="ECO:0007669"/>
    <property type="project" value="InterPro"/>
</dbReference>
<comment type="subcellular location">
    <subcellularLocation>
        <location evidence="1">Membrane</location>
        <topology evidence="1">Multi-pass membrane protein</topology>
    </subcellularLocation>
</comment>
<dbReference type="Pfam" id="PF02893">
    <property type="entry name" value="GRAM"/>
    <property type="match status" value="1"/>
</dbReference>
<dbReference type="SUPFAM" id="SSF103473">
    <property type="entry name" value="MFS general substrate transporter"/>
    <property type="match status" value="1"/>
</dbReference>
<dbReference type="PROSITE" id="PS50850">
    <property type="entry name" value="MFS"/>
    <property type="match status" value="1"/>
</dbReference>
<dbReference type="InterPro" id="IPR036322">
    <property type="entry name" value="WD40_repeat_dom_sf"/>
</dbReference>
<dbReference type="InterPro" id="IPR057496">
    <property type="entry name" value="FAN-like_PH"/>
</dbReference>
<comment type="caution">
    <text evidence="10">The sequence shown here is derived from an EMBL/GenBank/DDBJ whole genome shotgun (WGS) entry which is preliminary data.</text>
</comment>
<keyword evidence="11" id="KW-1185">Reference proteome</keyword>
<keyword evidence="2 4" id="KW-0853">WD repeat</keyword>
<dbReference type="Proteomes" id="UP001159042">
    <property type="component" value="Unassembled WGS sequence"/>
</dbReference>
<dbReference type="SUPFAM" id="SSF50729">
    <property type="entry name" value="PH domain-like"/>
    <property type="match status" value="1"/>
</dbReference>
<feature type="repeat" description="WD" evidence="4">
    <location>
        <begin position="850"/>
        <end position="891"/>
    </location>
</feature>
<dbReference type="SUPFAM" id="SSF50978">
    <property type="entry name" value="WD40 repeat-like"/>
    <property type="match status" value="1"/>
</dbReference>
<dbReference type="CDD" id="cd01201">
    <property type="entry name" value="PH_BEACH"/>
    <property type="match status" value="1"/>
</dbReference>
<keyword evidence="6" id="KW-0812">Transmembrane</keyword>
<feature type="transmembrane region" description="Helical" evidence="6">
    <location>
        <begin position="1066"/>
        <end position="1095"/>
    </location>
</feature>
<feature type="repeat" description="WD" evidence="4">
    <location>
        <begin position="678"/>
        <end position="710"/>
    </location>
</feature>
<feature type="transmembrane region" description="Helical" evidence="6">
    <location>
        <begin position="1178"/>
        <end position="1198"/>
    </location>
</feature>
<dbReference type="Gene3D" id="1.10.1540.10">
    <property type="entry name" value="BEACH domain"/>
    <property type="match status" value="1"/>
</dbReference>
<keyword evidence="6" id="KW-0472">Membrane</keyword>
<dbReference type="GO" id="GO:0016020">
    <property type="term" value="C:membrane"/>
    <property type="evidence" value="ECO:0007669"/>
    <property type="project" value="UniProtKB-SubCell"/>
</dbReference>
<evidence type="ECO:0000256" key="2">
    <source>
        <dbReference type="ARBA" id="ARBA00022574"/>
    </source>
</evidence>
<dbReference type="PANTHER" id="PTHR13743:SF123">
    <property type="entry name" value="PROTEIN FAN"/>
    <property type="match status" value="1"/>
</dbReference>
<feature type="transmembrane region" description="Helical" evidence="6">
    <location>
        <begin position="975"/>
        <end position="998"/>
    </location>
</feature>
<dbReference type="InterPro" id="IPR050865">
    <property type="entry name" value="BEACH_Domain"/>
</dbReference>
<feature type="transmembrane region" description="Helical" evidence="6">
    <location>
        <begin position="1353"/>
        <end position="1371"/>
    </location>
</feature>
<accession>A0AAV8W2R0</accession>
<dbReference type="Pfam" id="PF12894">
    <property type="entry name" value="ANAPC4_WD40"/>
    <property type="match status" value="1"/>
</dbReference>